<dbReference type="SUPFAM" id="SSF46894">
    <property type="entry name" value="C-terminal effector domain of the bipartite response regulators"/>
    <property type="match status" value="1"/>
</dbReference>
<gene>
    <name evidence="6" type="ORF">FHR34_001020</name>
</gene>
<dbReference type="AlphaFoldDB" id="A0A7W7QYA3"/>
<dbReference type="PROSITE" id="PS50043">
    <property type="entry name" value="HTH_LUXR_2"/>
    <property type="match status" value="1"/>
</dbReference>
<evidence type="ECO:0000313" key="7">
    <source>
        <dbReference type="Proteomes" id="UP000540506"/>
    </source>
</evidence>
<evidence type="ECO:0000256" key="2">
    <source>
        <dbReference type="ARBA" id="ARBA00023125"/>
    </source>
</evidence>
<keyword evidence="3" id="KW-0804">Transcription</keyword>
<feature type="compositionally biased region" description="Low complexity" evidence="4">
    <location>
        <begin position="847"/>
        <end position="856"/>
    </location>
</feature>
<sequence length="976" mass="105137">MVRLYERHRELGTLRDAFAECVAGAGQLVIVTGGPGVGKTELLHEFANAAGKAGARLLTAIGCPRERAEPMSAIRELLHSGELPTDVLEGSLQPDPEVNSASSTGYRTASSRLDHGGTQYAPETLLQAASAPILKLARERPLVISIDDAHLLDTQSLQTLLYLLRRIRNKRVMVICAGWEQSALPDPLIHDGLSRQPHRRVRLAPLSEQGVARMLAAQATEPLPAEISATYHQVTGGNPMLVHALLDDGTQFGTELGEPVPSIAYRQAVLACLYRGEPRHLSVARALAALGDYASAQTTALLLSTSPDAVQVVVDVLGSTGLLDGYRFRLPAAANAVLSDLDPAECSRLHGEIARLLYLDGAPAPVVTNHLMAAGQVDEPWGLSVLRLASEQALAADEVEQSTGYLRLALRESADEQERHTLSTALARAEWRVNPAAVTPHLEPLYQNVLAEDLDARDAATVVRHMLWQGETGLADEAVTALTSSLDPGDAHVLAEVEFVRHCFYGVPRVSHRGDLAKMATLERATSGKVNTLWATVALLVSGDVSAESVSQVTEALQSGQVSDLKLELTVISLLVIAFTGQAETAIEVCEALLSDSLRRGTTTWQALLLSVRAQVALLQGDLVTAEAKATEALELLNSRAWGVLIGLPLSTAIFANTAMGRHETTTHLLRRKVPDSMFNTVFGVQYLRARGHHYLSTERPFAALNDFETCGHLMRERNPDLQPLVPWRTDLAQANLRIGKTRVAKELAEEQVAQRHPLGTRTRAIALRVLAGTSQPRHRTALLRESIDLLQACGDRLELALAFADLSATHYELGDYARARLVARQAAQEAGDGEPQTAADGGVPQSDPVPTDSPAAPSPATAPSPSPATGPAATPVADSASLLSDAESRVAVLAALGYTNREISGRIHVTVSTVEQHLTRVYRKLNVASRTELPSKLLERQIPALPEHRSATDRRPRQHAVATKELPPLWRRLAL</sequence>
<dbReference type="SMART" id="SM00421">
    <property type="entry name" value="HTH_LUXR"/>
    <property type="match status" value="1"/>
</dbReference>
<dbReference type="PRINTS" id="PR00038">
    <property type="entry name" value="HTHLUXR"/>
</dbReference>
<feature type="region of interest" description="Disordered" evidence="4">
    <location>
        <begin position="828"/>
        <end position="881"/>
    </location>
</feature>
<dbReference type="EMBL" id="JACHJV010000001">
    <property type="protein sequence ID" value="MBB4922027.1"/>
    <property type="molecule type" value="Genomic_DNA"/>
</dbReference>
<dbReference type="InterPro" id="IPR041664">
    <property type="entry name" value="AAA_16"/>
</dbReference>
<evidence type="ECO:0000256" key="3">
    <source>
        <dbReference type="ARBA" id="ARBA00023163"/>
    </source>
</evidence>
<dbReference type="PANTHER" id="PTHR44688">
    <property type="entry name" value="DNA-BINDING TRANSCRIPTIONAL ACTIVATOR DEVR_DOSR"/>
    <property type="match status" value="1"/>
</dbReference>
<comment type="caution">
    <text evidence="6">The sequence shown here is derived from an EMBL/GenBank/DDBJ whole genome shotgun (WGS) entry which is preliminary data.</text>
</comment>
<evidence type="ECO:0000259" key="5">
    <source>
        <dbReference type="PROSITE" id="PS50043"/>
    </source>
</evidence>
<dbReference type="CDD" id="cd06170">
    <property type="entry name" value="LuxR_C_like"/>
    <property type="match status" value="1"/>
</dbReference>
<dbReference type="PANTHER" id="PTHR44688:SF16">
    <property type="entry name" value="DNA-BINDING TRANSCRIPTIONAL ACTIVATOR DEVR_DOSR"/>
    <property type="match status" value="1"/>
</dbReference>
<dbReference type="Pfam" id="PF00196">
    <property type="entry name" value="GerE"/>
    <property type="match status" value="1"/>
</dbReference>
<accession>A0A7W7QYA3</accession>
<feature type="compositionally biased region" description="Low complexity" evidence="4">
    <location>
        <begin position="870"/>
        <end position="881"/>
    </location>
</feature>
<evidence type="ECO:0000256" key="4">
    <source>
        <dbReference type="SAM" id="MobiDB-lite"/>
    </source>
</evidence>
<dbReference type="InterPro" id="IPR003593">
    <property type="entry name" value="AAA+_ATPase"/>
</dbReference>
<keyword evidence="1" id="KW-0805">Transcription regulation</keyword>
<dbReference type="InterPro" id="IPR011990">
    <property type="entry name" value="TPR-like_helical_dom_sf"/>
</dbReference>
<dbReference type="InterPro" id="IPR016032">
    <property type="entry name" value="Sig_transdc_resp-reg_C-effctor"/>
</dbReference>
<keyword evidence="7" id="KW-1185">Reference proteome</keyword>
<evidence type="ECO:0000313" key="6">
    <source>
        <dbReference type="EMBL" id="MBB4922027.1"/>
    </source>
</evidence>
<dbReference type="InterPro" id="IPR000792">
    <property type="entry name" value="Tscrpt_reg_LuxR_C"/>
</dbReference>
<dbReference type="SUPFAM" id="SSF52540">
    <property type="entry name" value="P-loop containing nucleoside triphosphate hydrolases"/>
    <property type="match status" value="1"/>
</dbReference>
<dbReference type="InterPro" id="IPR036388">
    <property type="entry name" value="WH-like_DNA-bd_sf"/>
</dbReference>
<proteinExistence type="predicted"/>
<feature type="region of interest" description="Disordered" evidence="4">
    <location>
        <begin position="86"/>
        <end position="114"/>
    </location>
</feature>
<dbReference type="GO" id="GO:0006355">
    <property type="term" value="P:regulation of DNA-templated transcription"/>
    <property type="evidence" value="ECO:0007669"/>
    <property type="project" value="InterPro"/>
</dbReference>
<feature type="compositionally biased region" description="Polar residues" evidence="4">
    <location>
        <begin position="99"/>
        <end position="111"/>
    </location>
</feature>
<organism evidence="6 7">
    <name type="scientific">Kitasatospora kifunensis</name>
    <name type="common">Streptomyces kifunensis</name>
    <dbReference type="NCBI Taxonomy" id="58351"/>
    <lineage>
        <taxon>Bacteria</taxon>
        <taxon>Bacillati</taxon>
        <taxon>Actinomycetota</taxon>
        <taxon>Actinomycetes</taxon>
        <taxon>Kitasatosporales</taxon>
        <taxon>Streptomycetaceae</taxon>
        <taxon>Kitasatospora</taxon>
    </lineage>
</organism>
<feature type="compositionally biased region" description="Pro residues" evidence="4">
    <location>
        <begin position="857"/>
        <end position="869"/>
    </location>
</feature>
<dbReference type="RefSeq" id="WP_221521466.1">
    <property type="nucleotide sequence ID" value="NZ_JACHJV010000001.1"/>
</dbReference>
<dbReference type="GO" id="GO:0003677">
    <property type="term" value="F:DNA binding"/>
    <property type="evidence" value="ECO:0007669"/>
    <property type="project" value="UniProtKB-KW"/>
</dbReference>
<keyword evidence="2 6" id="KW-0238">DNA-binding</keyword>
<feature type="domain" description="HTH luxR-type" evidence="5">
    <location>
        <begin position="877"/>
        <end position="942"/>
    </location>
</feature>
<name>A0A7W7QYA3_KITKI</name>
<dbReference type="InterPro" id="IPR027417">
    <property type="entry name" value="P-loop_NTPase"/>
</dbReference>
<dbReference type="Gene3D" id="1.10.10.10">
    <property type="entry name" value="Winged helix-like DNA-binding domain superfamily/Winged helix DNA-binding domain"/>
    <property type="match status" value="1"/>
</dbReference>
<dbReference type="PROSITE" id="PS00622">
    <property type="entry name" value="HTH_LUXR_1"/>
    <property type="match status" value="1"/>
</dbReference>
<reference evidence="6 7" key="1">
    <citation type="submission" date="2020-08" db="EMBL/GenBank/DDBJ databases">
        <title>Sequencing the genomes of 1000 actinobacteria strains.</title>
        <authorList>
            <person name="Klenk H.-P."/>
        </authorList>
    </citation>
    <scope>NUCLEOTIDE SEQUENCE [LARGE SCALE GENOMIC DNA]</scope>
    <source>
        <strain evidence="6 7">DSM 41654</strain>
    </source>
</reference>
<evidence type="ECO:0000256" key="1">
    <source>
        <dbReference type="ARBA" id="ARBA00023015"/>
    </source>
</evidence>
<dbReference type="SMART" id="SM00382">
    <property type="entry name" value="AAA"/>
    <property type="match status" value="1"/>
</dbReference>
<dbReference type="Proteomes" id="UP000540506">
    <property type="component" value="Unassembled WGS sequence"/>
</dbReference>
<protein>
    <submittedName>
        <fullName evidence="6">DNA-binding CsgD family transcriptional regulator</fullName>
    </submittedName>
</protein>
<dbReference type="Gene3D" id="1.25.40.10">
    <property type="entry name" value="Tetratricopeptide repeat domain"/>
    <property type="match status" value="1"/>
</dbReference>
<dbReference type="Pfam" id="PF13191">
    <property type="entry name" value="AAA_16"/>
    <property type="match status" value="1"/>
</dbReference>
<dbReference type="Gene3D" id="3.40.50.300">
    <property type="entry name" value="P-loop containing nucleotide triphosphate hydrolases"/>
    <property type="match status" value="1"/>
</dbReference>